<keyword evidence="3" id="KW-1185">Reference proteome</keyword>
<dbReference type="InterPro" id="IPR009937">
    <property type="entry name" value="Phage_holin_3_6"/>
</dbReference>
<evidence type="ECO:0000256" key="1">
    <source>
        <dbReference type="SAM" id="Phobius"/>
    </source>
</evidence>
<organism evidence="2 3">
    <name type="scientific">Tepidimonas thermarum</name>
    <dbReference type="NCBI Taxonomy" id="335431"/>
    <lineage>
        <taxon>Bacteria</taxon>
        <taxon>Pseudomonadati</taxon>
        <taxon>Pseudomonadota</taxon>
        <taxon>Betaproteobacteria</taxon>
        <taxon>Burkholderiales</taxon>
        <taxon>Tepidimonas</taxon>
    </lineage>
</organism>
<evidence type="ECO:0000313" key="3">
    <source>
        <dbReference type="Proteomes" id="UP000318542"/>
    </source>
</evidence>
<proteinExistence type="predicted"/>
<reference evidence="2 3" key="1">
    <citation type="submission" date="2019-07" db="EMBL/GenBank/DDBJ databases">
        <title>Tepidimonas thermarum AA-1 draft genome.</title>
        <authorList>
            <person name="Da Costa M.S."/>
            <person name="Froufe H.J.C."/>
            <person name="Egas C."/>
            <person name="Albuquerque L."/>
        </authorList>
    </citation>
    <scope>NUCLEOTIDE SEQUENCE [LARGE SCALE GENOMIC DNA]</scope>
    <source>
        <strain evidence="2 3">AA-1</strain>
    </source>
</reference>
<gene>
    <name evidence="2" type="ORF">Tther_00513</name>
</gene>
<dbReference type="EMBL" id="VJOL01000005">
    <property type="protein sequence ID" value="TSE31454.1"/>
    <property type="molecule type" value="Genomic_DNA"/>
</dbReference>
<keyword evidence="1" id="KW-1133">Transmembrane helix</keyword>
<dbReference type="RefSeq" id="WP_143900581.1">
    <property type="nucleotide sequence ID" value="NZ_VJOL01000005.1"/>
</dbReference>
<dbReference type="AlphaFoldDB" id="A0A554X6I7"/>
<dbReference type="Proteomes" id="UP000318542">
    <property type="component" value="Unassembled WGS sequence"/>
</dbReference>
<feature type="transmembrane region" description="Helical" evidence="1">
    <location>
        <begin position="54"/>
        <end position="80"/>
    </location>
</feature>
<sequence>MARQTDAAHDAATRESLWSASRGWLRDAAELLRVRLALLGVEAGAHALDVVQALAAAVAAAVLLCLGLGFLAVLLTVLLWEGQRVLALALFAAVFLTLGVVTLLWARRRLLGVRWFAASAAELQRDVQRLRGDRDGAA</sequence>
<keyword evidence="1" id="KW-0472">Membrane</keyword>
<evidence type="ECO:0000313" key="2">
    <source>
        <dbReference type="EMBL" id="TSE31454.1"/>
    </source>
</evidence>
<dbReference type="Pfam" id="PF07332">
    <property type="entry name" value="Phage_holin_3_6"/>
    <property type="match status" value="1"/>
</dbReference>
<accession>A0A554X6I7</accession>
<keyword evidence="1" id="KW-0812">Transmembrane</keyword>
<comment type="caution">
    <text evidence="2">The sequence shown here is derived from an EMBL/GenBank/DDBJ whole genome shotgun (WGS) entry which is preliminary data.</text>
</comment>
<name>A0A554X6I7_9BURK</name>
<protein>
    <submittedName>
        <fullName evidence="2">Putative Actinobacterial Holin-X, holin superfamily III</fullName>
    </submittedName>
</protein>
<feature type="transmembrane region" description="Helical" evidence="1">
    <location>
        <begin position="86"/>
        <end position="106"/>
    </location>
</feature>